<evidence type="ECO:0000313" key="2">
    <source>
        <dbReference type="EMBL" id="NIJ07845.1"/>
    </source>
</evidence>
<evidence type="ECO:0000259" key="1">
    <source>
        <dbReference type="Pfam" id="PF01048"/>
    </source>
</evidence>
<gene>
    <name evidence="2" type="ORF">FHS31_001455</name>
</gene>
<evidence type="ECO:0000313" key="3">
    <source>
        <dbReference type="Proteomes" id="UP000727456"/>
    </source>
</evidence>
<dbReference type="SUPFAM" id="SSF53167">
    <property type="entry name" value="Purine and uridine phosphorylases"/>
    <property type="match status" value="1"/>
</dbReference>
<accession>A0ABX0TU56</accession>
<dbReference type="RefSeq" id="WP_167072702.1">
    <property type="nucleotide sequence ID" value="NZ_JAAOZC010000003.1"/>
</dbReference>
<name>A0ABX0TU56_9SPHN</name>
<feature type="domain" description="Nucleoside phosphorylase" evidence="1">
    <location>
        <begin position="102"/>
        <end position="155"/>
    </location>
</feature>
<sequence>MLPILVATGFNREVQTLPTEGVIAVAGGGDAAALERNLSALAPNAAGIVSYGLTGALHDDLKIGDWIVGSRICGGIDLECDRVWSEALAARLPGARIGGFFADGRMIDTVAEKRDLGRCHTALAVDMESHVAARVAQAHGLPFVIVRIVSDEAGHLLPHAVTVCMKPDGSLDTPAMLKSLAADPRQLPDVVKTMANFAKGFRGLKAGAQKIGARMAFPG</sequence>
<proteinExistence type="predicted"/>
<dbReference type="Gene3D" id="3.40.50.1580">
    <property type="entry name" value="Nucleoside phosphorylase domain"/>
    <property type="match status" value="1"/>
</dbReference>
<reference evidence="2 3" key="1">
    <citation type="submission" date="2020-03" db="EMBL/GenBank/DDBJ databases">
        <title>Genomic Encyclopedia of Type Strains, Phase III (KMG-III): the genomes of soil and plant-associated and newly described type strains.</title>
        <authorList>
            <person name="Whitman W."/>
        </authorList>
    </citation>
    <scope>NUCLEOTIDE SEQUENCE [LARGE SCALE GENOMIC DNA]</scope>
    <source>
        <strain evidence="2 3">CECT 8804</strain>
    </source>
</reference>
<organism evidence="2 3">
    <name type="scientific">Sphingomonas vulcanisoli</name>
    <dbReference type="NCBI Taxonomy" id="1658060"/>
    <lineage>
        <taxon>Bacteria</taxon>
        <taxon>Pseudomonadati</taxon>
        <taxon>Pseudomonadota</taxon>
        <taxon>Alphaproteobacteria</taxon>
        <taxon>Sphingomonadales</taxon>
        <taxon>Sphingomonadaceae</taxon>
        <taxon>Sphingomonas</taxon>
    </lineage>
</organism>
<dbReference type="Proteomes" id="UP000727456">
    <property type="component" value="Unassembled WGS sequence"/>
</dbReference>
<keyword evidence="3" id="KW-1185">Reference proteome</keyword>
<dbReference type="InterPro" id="IPR000845">
    <property type="entry name" value="Nucleoside_phosphorylase_d"/>
</dbReference>
<dbReference type="InterPro" id="IPR035994">
    <property type="entry name" value="Nucleoside_phosphorylase_sf"/>
</dbReference>
<dbReference type="EMBL" id="JAAOZC010000003">
    <property type="protein sequence ID" value="NIJ07845.1"/>
    <property type="molecule type" value="Genomic_DNA"/>
</dbReference>
<protein>
    <submittedName>
        <fullName evidence="2">Hopanoid-associated phosphorylase</fullName>
    </submittedName>
</protein>
<comment type="caution">
    <text evidence="2">The sequence shown here is derived from an EMBL/GenBank/DDBJ whole genome shotgun (WGS) entry which is preliminary data.</text>
</comment>
<dbReference type="Pfam" id="PF01048">
    <property type="entry name" value="PNP_UDP_1"/>
    <property type="match status" value="1"/>
</dbReference>